<accession>A0A024EKL3</accession>
<dbReference type="InterPro" id="IPR007325">
    <property type="entry name" value="KFase/CYL"/>
</dbReference>
<evidence type="ECO:0000313" key="1">
    <source>
        <dbReference type="EMBL" id="AHZ73120.1"/>
    </source>
</evidence>
<dbReference type="PANTHER" id="PTHR34861">
    <property type="match status" value="1"/>
</dbReference>
<name>A0A024EKL3_9PSED</name>
<dbReference type="Pfam" id="PF04199">
    <property type="entry name" value="Cyclase"/>
    <property type="match status" value="1"/>
</dbReference>
<dbReference type="HOGENOM" id="CLU_030671_0_0_6"/>
<reference evidence="1 2" key="1">
    <citation type="journal article" date="2012" name="J. Bacteriol.">
        <title>Genome sequence of cold-adapted Pseudomonas mandelii strain JR-1.</title>
        <authorList>
            <person name="Jang S.H."/>
            <person name="Kim J."/>
            <person name="Kim J."/>
            <person name="Hong S."/>
            <person name="Lee C."/>
        </authorList>
    </citation>
    <scope>NUCLEOTIDE SEQUENCE [LARGE SCALE GENOMIC DNA]</scope>
    <source>
        <strain evidence="1 2">JR-1</strain>
    </source>
</reference>
<organism evidence="1 2">
    <name type="scientific">Pseudomonas mandelii JR-1</name>
    <dbReference type="NCBI Taxonomy" id="1147786"/>
    <lineage>
        <taxon>Bacteria</taxon>
        <taxon>Pseudomonadati</taxon>
        <taxon>Pseudomonadota</taxon>
        <taxon>Gammaproteobacteria</taxon>
        <taxon>Pseudomonadales</taxon>
        <taxon>Pseudomonadaceae</taxon>
        <taxon>Pseudomonas</taxon>
    </lineage>
</organism>
<dbReference type="SUPFAM" id="SSF102198">
    <property type="entry name" value="Putative cyclase"/>
    <property type="match status" value="1"/>
</dbReference>
<dbReference type="Proteomes" id="UP000026913">
    <property type="component" value="Chromosome"/>
</dbReference>
<sequence length="341" mass="37854">MYWPAESAQTKDNLMCDHNPNNTAADRSPDIKALLEGLPTNWGKWGPDDEVGALNYLQSAEILRGIASVRQGKTFTLQVQIGHPKGEPLWPGRRPSMRVNVLDKGHFLAGKTHFDGHVEYADDVIFMHLQGSTQYDALGHVWHDNKLWNGYDAMSTIGSMDKASILPIAERGIVGRAVLIDMARHRGKAVLDKGETFNHLDLQAAAKAQGIEIQKRDILIIRTGWIGSFYEREPEEFYKDFAEPGLTFSRELVEWFHQMEIPNLVTDTMANEVAVDPTSGVLIPLHNALMRNLGVTFTEVALLDDLASDCAEDGQWQFLYTAAPLKIVGGTGAPVNPIVIK</sequence>
<dbReference type="KEGG" id="pman:OU5_6041"/>
<dbReference type="AlphaFoldDB" id="A0A024EKL3"/>
<dbReference type="InterPro" id="IPR037175">
    <property type="entry name" value="KFase_sf"/>
</dbReference>
<dbReference type="PANTHER" id="PTHR34861:SF10">
    <property type="entry name" value="CYCLASE"/>
    <property type="match status" value="1"/>
</dbReference>
<dbReference type="Gene3D" id="3.50.30.50">
    <property type="entry name" value="Putative cyclase"/>
    <property type="match status" value="1"/>
</dbReference>
<dbReference type="EMBL" id="CP005960">
    <property type="protein sequence ID" value="AHZ73120.1"/>
    <property type="molecule type" value="Genomic_DNA"/>
</dbReference>
<gene>
    <name evidence="1" type="ORF">OU5_6041</name>
</gene>
<proteinExistence type="predicted"/>
<dbReference type="GO" id="GO:0019441">
    <property type="term" value="P:L-tryptophan catabolic process to kynurenine"/>
    <property type="evidence" value="ECO:0007669"/>
    <property type="project" value="InterPro"/>
</dbReference>
<evidence type="ECO:0008006" key="3">
    <source>
        <dbReference type="Google" id="ProtNLM"/>
    </source>
</evidence>
<dbReference type="GO" id="GO:0004061">
    <property type="term" value="F:arylformamidase activity"/>
    <property type="evidence" value="ECO:0007669"/>
    <property type="project" value="InterPro"/>
</dbReference>
<evidence type="ECO:0000313" key="2">
    <source>
        <dbReference type="Proteomes" id="UP000026913"/>
    </source>
</evidence>
<protein>
    <recommendedName>
        <fullName evidence="3">Metal-dependent hydrolase</fullName>
    </recommendedName>
</protein>